<accession>A0AAD9RFW2</accession>
<reference evidence="2" key="2">
    <citation type="journal article" date="2023" name="Commun. Biol.">
        <title>Intrasexual cuticular hydrocarbon dimorphism in a wasp sheds light on hydrocarbon biosynthesis genes in Hymenoptera.</title>
        <authorList>
            <person name="Moris V.C."/>
            <person name="Podsiadlowski L."/>
            <person name="Martin S."/>
            <person name="Oeyen J.P."/>
            <person name="Donath A."/>
            <person name="Petersen M."/>
            <person name="Wilbrandt J."/>
            <person name="Misof B."/>
            <person name="Liedtke D."/>
            <person name="Thamm M."/>
            <person name="Scheiner R."/>
            <person name="Schmitt T."/>
            <person name="Niehuis O."/>
        </authorList>
    </citation>
    <scope>NUCLEOTIDE SEQUENCE</scope>
    <source>
        <strain evidence="2">GBR_01_08_01A</strain>
    </source>
</reference>
<dbReference type="Proteomes" id="UP001258017">
    <property type="component" value="Unassembled WGS sequence"/>
</dbReference>
<reference evidence="2" key="1">
    <citation type="submission" date="2021-08" db="EMBL/GenBank/DDBJ databases">
        <authorList>
            <person name="Misof B."/>
            <person name="Oliver O."/>
            <person name="Podsiadlowski L."/>
            <person name="Donath A."/>
            <person name="Peters R."/>
            <person name="Mayer C."/>
            <person name="Rust J."/>
            <person name="Gunkel S."/>
            <person name="Lesny P."/>
            <person name="Martin S."/>
            <person name="Oeyen J.P."/>
            <person name="Petersen M."/>
            <person name="Panagiotis P."/>
            <person name="Wilbrandt J."/>
            <person name="Tanja T."/>
        </authorList>
    </citation>
    <scope>NUCLEOTIDE SEQUENCE</scope>
    <source>
        <strain evidence="2">GBR_01_08_01A</strain>
        <tissue evidence="2">Thorax + abdomen</tissue>
    </source>
</reference>
<sequence>MWRAVFIDHSKPEQLRITLTRAPPYDSMAEIRSTIAELRRREAAESRAAFDRIRPFLTPTEALRVERDIGFLRSVPVRAAATQTAADPLEHRRCTSCIKHKLVWCHHAPNVMPLQRPHLSARTIINCHAGGAVTITETPTSSKPTPPNDDPQAKGKVAGAVGATPNTNTWKAAQFVPPKPEGGKPPQSVLYQRDLRCCAFTHQNPLCLFHRVSRK</sequence>
<evidence type="ECO:0000313" key="2">
    <source>
        <dbReference type="EMBL" id="KAK2578528.1"/>
    </source>
</evidence>
<feature type="region of interest" description="Disordered" evidence="1">
    <location>
        <begin position="136"/>
        <end position="157"/>
    </location>
</feature>
<keyword evidence="3" id="KW-1185">Reference proteome</keyword>
<dbReference type="AlphaFoldDB" id="A0AAD9RFW2"/>
<gene>
    <name evidence="2" type="ORF">KPH14_012747</name>
</gene>
<proteinExistence type="predicted"/>
<comment type="caution">
    <text evidence="2">The sequence shown here is derived from an EMBL/GenBank/DDBJ whole genome shotgun (WGS) entry which is preliminary data.</text>
</comment>
<name>A0AAD9RFW2_9HYME</name>
<organism evidence="2 3">
    <name type="scientific">Odynerus spinipes</name>
    <dbReference type="NCBI Taxonomy" id="1348599"/>
    <lineage>
        <taxon>Eukaryota</taxon>
        <taxon>Metazoa</taxon>
        <taxon>Ecdysozoa</taxon>
        <taxon>Arthropoda</taxon>
        <taxon>Hexapoda</taxon>
        <taxon>Insecta</taxon>
        <taxon>Pterygota</taxon>
        <taxon>Neoptera</taxon>
        <taxon>Endopterygota</taxon>
        <taxon>Hymenoptera</taxon>
        <taxon>Apocrita</taxon>
        <taxon>Aculeata</taxon>
        <taxon>Vespoidea</taxon>
        <taxon>Vespidae</taxon>
        <taxon>Eumeninae</taxon>
        <taxon>Odynerus</taxon>
    </lineage>
</organism>
<evidence type="ECO:0000256" key="1">
    <source>
        <dbReference type="SAM" id="MobiDB-lite"/>
    </source>
</evidence>
<protein>
    <submittedName>
        <fullName evidence="2">Uncharacterized protein</fullName>
    </submittedName>
</protein>
<evidence type="ECO:0000313" key="3">
    <source>
        <dbReference type="Proteomes" id="UP001258017"/>
    </source>
</evidence>
<dbReference type="EMBL" id="JAIFRP010000250">
    <property type="protein sequence ID" value="KAK2578528.1"/>
    <property type="molecule type" value="Genomic_DNA"/>
</dbReference>